<organism evidence="2 3">
    <name type="scientific">Tepiditoga spiralis</name>
    <dbReference type="NCBI Taxonomy" id="2108365"/>
    <lineage>
        <taxon>Bacteria</taxon>
        <taxon>Thermotogati</taxon>
        <taxon>Thermotogota</taxon>
        <taxon>Thermotogae</taxon>
        <taxon>Petrotogales</taxon>
        <taxon>Petrotogaceae</taxon>
        <taxon>Tepiditoga</taxon>
    </lineage>
</organism>
<proteinExistence type="predicted"/>
<dbReference type="EMBL" id="AP018712">
    <property type="protein sequence ID" value="BBE30401.1"/>
    <property type="molecule type" value="Genomic_DNA"/>
</dbReference>
<dbReference type="Proteomes" id="UP000516361">
    <property type="component" value="Chromosome"/>
</dbReference>
<dbReference type="AlphaFoldDB" id="A0A7G1G259"/>
<dbReference type="InParanoid" id="A0A7G1G259"/>
<sequence length="92" mass="11249">MKQTGTLIWYYKICKREVWFMSRNIIPDQYDENIDYGRFLHEQVYQKKKKEISFGRVKFDLVYKSKDKLIIGEIKKTSKFCILQVKNKPNYN</sequence>
<dbReference type="KEGG" id="ocy:OSSY52_05420"/>
<keyword evidence="3" id="KW-1185">Reference proteome</keyword>
<gene>
    <name evidence="2" type="ORF">OSSY52_05420</name>
</gene>
<dbReference type="InterPro" id="IPR011604">
    <property type="entry name" value="PDDEXK-like_dom_sf"/>
</dbReference>
<evidence type="ECO:0000259" key="1">
    <source>
        <dbReference type="Pfam" id="PF01930"/>
    </source>
</evidence>
<evidence type="ECO:0000313" key="3">
    <source>
        <dbReference type="Proteomes" id="UP000516361"/>
    </source>
</evidence>
<name>A0A7G1G259_9BACT</name>
<dbReference type="Pfam" id="PF01930">
    <property type="entry name" value="Cas_Cas4"/>
    <property type="match status" value="1"/>
</dbReference>
<protein>
    <recommendedName>
        <fullName evidence="1">DUF83 domain-containing protein</fullName>
    </recommendedName>
</protein>
<reference evidence="2 3" key="1">
    <citation type="submission" date="2018-06" db="EMBL/GenBank/DDBJ databases">
        <title>Genome sequencing of Oceanotoga sp. sy52.</title>
        <authorList>
            <person name="Mori K."/>
        </authorList>
    </citation>
    <scope>NUCLEOTIDE SEQUENCE [LARGE SCALE GENOMIC DNA]</scope>
    <source>
        <strain evidence="3">sy52</strain>
    </source>
</reference>
<dbReference type="PANTHER" id="PTHR37168">
    <property type="entry name" value="CRISPR-ASSOCIATED EXONUCLEASE CAS4"/>
    <property type="match status" value="1"/>
</dbReference>
<accession>A0A7G1G259</accession>
<dbReference type="PANTHER" id="PTHR37168:SF2">
    <property type="entry name" value="CRISPR-ASSOCIATED EXONUCLEASE CAS4"/>
    <property type="match status" value="1"/>
</dbReference>
<evidence type="ECO:0000313" key="2">
    <source>
        <dbReference type="EMBL" id="BBE30401.1"/>
    </source>
</evidence>
<dbReference type="Gene3D" id="3.90.320.10">
    <property type="match status" value="1"/>
</dbReference>
<dbReference type="RefSeq" id="WP_190615502.1">
    <property type="nucleotide sequence ID" value="NZ_AP018712.1"/>
</dbReference>
<dbReference type="InterPro" id="IPR022765">
    <property type="entry name" value="Dna2/Cas4_DUF83"/>
</dbReference>
<feature type="domain" description="DUF83" evidence="1">
    <location>
        <begin position="4"/>
        <end position="80"/>
    </location>
</feature>